<protein>
    <recommendedName>
        <fullName evidence="14">Ubiquinol oxidase</fullName>
        <ecNumber evidence="14">1.10.3.11</ecNumber>
    </recommendedName>
</protein>
<organism evidence="16 17">
    <name type="scientific">Sphagnum troendelagicum</name>
    <dbReference type="NCBI Taxonomy" id="128251"/>
    <lineage>
        <taxon>Eukaryota</taxon>
        <taxon>Viridiplantae</taxon>
        <taxon>Streptophyta</taxon>
        <taxon>Embryophyta</taxon>
        <taxon>Bryophyta</taxon>
        <taxon>Sphagnophytina</taxon>
        <taxon>Sphagnopsida</taxon>
        <taxon>Sphagnales</taxon>
        <taxon>Sphagnaceae</taxon>
        <taxon>Sphagnum</taxon>
    </lineage>
</organism>
<dbReference type="PANTHER" id="PTHR31803:SF3">
    <property type="entry name" value="ALTERNATIVE OXIDASE"/>
    <property type="match status" value="1"/>
</dbReference>
<keyword evidence="5" id="KW-0813">Transport</keyword>
<dbReference type="PANTHER" id="PTHR31803">
    <property type="entry name" value="ALTERNATIVE OXIDASE"/>
    <property type="match status" value="1"/>
</dbReference>
<evidence type="ECO:0000313" key="17">
    <source>
        <dbReference type="Proteomes" id="UP001497512"/>
    </source>
</evidence>
<evidence type="ECO:0000256" key="1">
    <source>
        <dbReference type="ARBA" id="ARBA00001192"/>
    </source>
</evidence>
<evidence type="ECO:0000256" key="15">
    <source>
        <dbReference type="SAM" id="MobiDB-lite"/>
    </source>
</evidence>
<keyword evidence="13 14" id="KW-0472">Membrane</keyword>
<reference evidence="16" key="1">
    <citation type="submission" date="2024-02" db="EMBL/GenBank/DDBJ databases">
        <authorList>
            <consortium name="ELIXIR-Norway"/>
            <consortium name="Elixir Norway"/>
        </authorList>
    </citation>
    <scope>NUCLEOTIDE SEQUENCE</scope>
</reference>
<evidence type="ECO:0000256" key="3">
    <source>
        <dbReference type="ARBA" id="ARBA00008388"/>
    </source>
</evidence>
<dbReference type="Proteomes" id="UP001497512">
    <property type="component" value="Chromosome 13"/>
</dbReference>
<comment type="subunit">
    <text evidence="4">Homodimer; disulfide-linked.</text>
</comment>
<evidence type="ECO:0000256" key="8">
    <source>
        <dbReference type="ARBA" id="ARBA00022723"/>
    </source>
</evidence>
<evidence type="ECO:0000256" key="11">
    <source>
        <dbReference type="ARBA" id="ARBA00023002"/>
    </source>
</evidence>
<evidence type="ECO:0000256" key="13">
    <source>
        <dbReference type="ARBA" id="ARBA00023136"/>
    </source>
</evidence>
<feature type="region of interest" description="Disordered" evidence="15">
    <location>
        <begin position="137"/>
        <end position="159"/>
    </location>
</feature>
<dbReference type="InterPro" id="IPR002680">
    <property type="entry name" value="AOX"/>
</dbReference>
<keyword evidence="7 14" id="KW-0812">Transmembrane</keyword>
<keyword evidence="10" id="KW-1133">Transmembrane helix</keyword>
<evidence type="ECO:0000256" key="7">
    <source>
        <dbReference type="ARBA" id="ARBA00022692"/>
    </source>
</evidence>
<keyword evidence="12 14" id="KW-0408">Iron</keyword>
<name>A0ABP0TNZ1_9BRYO</name>
<feature type="compositionally biased region" description="Low complexity" evidence="15">
    <location>
        <begin position="143"/>
        <end position="153"/>
    </location>
</feature>
<comment type="cofactor">
    <cofactor evidence="14">
        <name>Fe cation</name>
        <dbReference type="ChEBI" id="CHEBI:24875"/>
    </cofactor>
    <text evidence="14">Binds 2 iron ions per subunit.</text>
</comment>
<dbReference type="Pfam" id="PF01786">
    <property type="entry name" value="AOX"/>
    <property type="match status" value="1"/>
</dbReference>
<evidence type="ECO:0000256" key="5">
    <source>
        <dbReference type="ARBA" id="ARBA00022448"/>
    </source>
</evidence>
<dbReference type="Gene3D" id="1.20.1260.140">
    <property type="entry name" value="Alternative oxidase"/>
    <property type="match status" value="1"/>
</dbReference>
<comment type="catalytic activity">
    <reaction evidence="1 14">
        <text>2 a ubiquinol + O2 = 2 a ubiquinone + 2 H2O</text>
        <dbReference type="Rhea" id="RHEA:30255"/>
        <dbReference type="Rhea" id="RHEA-COMP:9565"/>
        <dbReference type="Rhea" id="RHEA-COMP:9566"/>
        <dbReference type="ChEBI" id="CHEBI:15377"/>
        <dbReference type="ChEBI" id="CHEBI:15379"/>
        <dbReference type="ChEBI" id="CHEBI:16389"/>
        <dbReference type="ChEBI" id="CHEBI:17976"/>
        <dbReference type="EC" id="1.10.3.11"/>
    </reaction>
</comment>
<evidence type="ECO:0000256" key="10">
    <source>
        <dbReference type="ARBA" id="ARBA00022989"/>
    </source>
</evidence>
<sequence>MQAMNPGTPARRAAAWLLLQRRGSLLGSARSFFQSAASASYEQGSSSSSSSSSSFSSSAFARHHDSSYGYGVPSDSCAAAAGRKHASTTTSFFNFTTGSMRQSCCLRPVHMTVNAYAITSSCSQAVRLMSSSPAVAKAVEEPSSSSSSSSSSSQDHVERSHYWGLVPRKTDQTKKDGTPWPWHCFKPSDTYTPDITIEVERHYKPTAIIDKLAYRTVRVLRLLPKAFFREKYGCHAMMLETVAAVPGMVGGMLLHFKSLRRFEESGGWIRTLLDEAENERMHLMTLIQVIKPTAFERLLVLAVQGAFFNCYFILYLLSPQLAHRFCGYLEEEAVDSYTHFLNQIKEGTFPNGPAPPIAIDYWQLPQDATMKDVVTMIRADECHHRDLNHFAADIQKEGKQLRQEPAPVGFH</sequence>
<keyword evidence="6 14" id="KW-0679">Respiratory chain</keyword>
<comment type="subcellular location">
    <subcellularLocation>
        <location evidence="2">Mitochondrion inner membrane</location>
        <topology evidence="2">Multi-pass membrane protein</topology>
    </subcellularLocation>
</comment>
<evidence type="ECO:0000256" key="6">
    <source>
        <dbReference type="ARBA" id="ARBA00022660"/>
    </source>
</evidence>
<accession>A0ABP0TNZ1</accession>
<dbReference type="EMBL" id="OZ019905">
    <property type="protein sequence ID" value="CAK9200850.1"/>
    <property type="molecule type" value="Genomic_DNA"/>
</dbReference>
<evidence type="ECO:0000256" key="14">
    <source>
        <dbReference type="RuleBase" id="RU003779"/>
    </source>
</evidence>
<dbReference type="InterPro" id="IPR038659">
    <property type="entry name" value="AOX_sf"/>
</dbReference>
<keyword evidence="8 14" id="KW-0479">Metal-binding</keyword>
<comment type="similarity">
    <text evidence="3 14">Belongs to the alternative oxidase family.</text>
</comment>
<evidence type="ECO:0000313" key="16">
    <source>
        <dbReference type="EMBL" id="CAK9200850.1"/>
    </source>
</evidence>
<proteinExistence type="inferred from homology"/>
<evidence type="ECO:0000256" key="4">
    <source>
        <dbReference type="ARBA" id="ARBA00011748"/>
    </source>
</evidence>
<keyword evidence="11 14" id="KW-0560">Oxidoreductase</keyword>
<keyword evidence="9 14" id="KW-0249">Electron transport</keyword>
<dbReference type="CDD" id="cd01053">
    <property type="entry name" value="AOX"/>
    <property type="match status" value="1"/>
</dbReference>
<gene>
    <name evidence="16" type="ORF">CSSPTR1EN2_LOCUS5613</name>
</gene>
<keyword evidence="17" id="KW-1185">Reference proteome</keyword>
<dbReference type="EC" id="1.10.3.11" evidence="14"/>
<evidence type="ECO:0000256" key="9">
    <source>
        <dbReference type="ARBA" id="ARBA00022982"/>
    </source>
</evidence>
<evidence type="ECO:0000256" key="12">
    <source>
        <dbReference type="ARBA" id="ARBA00023004"/>
    </source>
</evidence>
<evidence type="ECO:0000256" key="2">
    <source>
        <dbReference type="ARBA" id="ARBA00004448"/>
    </source>
</evidence>